<dbReference type="RefSeq" id="WP_118929208.1">
    <property type="nucleotide sequence ID" value="NZ_QXGH01000059.1"/>
</dbReference>
<evidence type="ECO:0000259" key="2">
    <source>
        <dbReference type="PROSITE" id="PS50011"/>
    </source>
</evidence>
<keyword evidence="3" id="KW-0418">Kinase</keyword>
<dbReference type="PANTHER" id="PTHR24348:SF68">
    <property type="entry name" value="SERINE_THREONINE-PROTEIN KINASE ATG1C"/>
    <property type="match status" value="1"/>
</dbReference>
<evidence type="ECO:0000313" key="4">
    <source>
        <dbReference type="Proteomes" id="UP000283644"/>
    </source>
</evidence>
<dbReference type="GO" id="GO:0004674">
    <property type="term" value="F:protein serine/threonine kinase activity"/>
    <property type="evidence" value="ECO:0007669"/>
    <property type="project" value="InterPro"/>
</dbReference>
<dbReference type="Gene3D" id="1.10.510.10">
    <property type="entry name" value="Transferase(Phosphotransferase) domain 1"/>
    <property type="match status" value="1"/>
</dbReference>
<gene>
    <name evidence="3" type="ORF">D0Z08_31340</name>
</gene>
<dbReference type="InterPro" id="IPR008266">
    <property type="entry name" value="Tyr_kinase_AS"/>
</dbReference>
<evidence type="ECO:0000313" key="3">
    <source>
        <dbReference type="EMBL" id="RHW22751.1"/>
    </source>
</evidence>
<dbReference type="CDD" id="cd00180">
    <property type="entry name" value="PKc"/>
    <property type="match status" value="1"/>
</dbReference>
<dbReference type="EMBL" id="QXGH01000059">
    <property type="protein sequence ID" value="RHW22751.1"/>
    <property type="molecule type" value="Genomic_DNA"/>
</dbReference>
<sequence length="290" mass="33822">MAGAEAERRLRDLADRYKDKTPTLRYEEMYRGVPQGDVLAYLHESLDKHFTTINKCAKTNRHFWAANSVDLLDLMAAIEEDLDSLQRAGVPVVLLDTYQRQIDYLNEWVSYSGGSPIPDDFTPLDVSRYAPVFVSRNDATMTVRAADEKVELKIVGEGSYAIVFSYVDPKYGKKYAVKRAKRTNSPRDLERFKREFTKLSELSFPHVVEVYRYDDELNQYTMEYCDTNVRDYIRKHNSTLPFHVRRTLALQCLYGLNYLHQSGILHRDVSPQNVLLRLYDKGRSRQRLRT</sequence>
<evidence type="ECO:0000256" key="1">
    <source>
        <dbReference type="PROSITE-ProRule" id="PRU10141"/>
    </source>
</evidence>
<reference evidence="3 4" key="1">
    <citation type="submission" date="2018-09" db="EMBL/GenBank/DDBJ databases">
        <title>Genome sequencing of Nocardioides immobilis CCTCC AB 2017083 for comparison to Nocardioides silvaticus.</title>
        <authorList>
            <person name="Li C."/>
            <person name="Wang G."/>
        </authorList>
    </citation>
    <scope>NUCLEOTIDE SEQUENCE [LARGE SCALE GENOMIC DNA]</scope>
    <source>
        <strain evidence="3 4">CCTCC AB 2017083</strain>
    </source>
</reference>
<accession>A0A417XS46</accession>
<dbReference type="SMART" id="SM00220">
    <property type="entry name" value="S_TKc"/>
    <property type="match status" value="1"/>
</dbReference>
<dbReference type="InterPro" id="IPR000719">
    <property type="entry name" value="Prot_kinase_dom"/>
</dbReference>
<proteinExistence type="predicted"/>
<dbReference type="SUPFAM" id="SSF56112">
    <property type="entry name" value="Protein kinase-like (PK-like)"/>
    <property type="match status" value="1"/>
</dbReference>
<keyword evidence="4" id="KW-1185">Reference proteome</keyword>
<dbReference type="PANTHER" id="PTHR24348">
    <property type="entry name" value="SERINE/THREONINE-PROTEIN KINASE UNC-51-RELATED"/>
    <property type="match status" value="1"/>
</dbReference>
<name>A0A417XS46_9ACTN</name>
<feature type="domain" description="Protein kinase" evidence="2">
    <location>
        <begin position="149"/>
        <end position="290"/>
    </location>
</feature>
<comment type="caution">
    <text evidence="3">The sequence shown here is derived from an EMBL/GenBank/DDBJ whole genome shotgun (WGS) entry which is preliminary data.</text>
</comment>
<dbReference type="PROSITE" id="PS00109">
    <property type="entry name" value="PROTEIN_KINASE_TYR"/>
    <property type="match status" value="1"/>
</dbReference>
<dbReference type="OrthoDB" id="9762169at2"/>
<dbReference type="Pfam" id="PF00069">
    <property type="entry name" value="Pkinase"/>
    <property type="match status" value="1"/>
</dbReference>
<dbReference type="InterPro" id="IPR011009">
    <property type="entry name" value="Kinase-like_dom_sf"/>
</dbReference>
<dbReference type="AlphaFoldDB" id="A0A417XS46"/>
<dbReference type="GO" id="GO:0005524">
    <property type="term" value="F:ATP binding"/>
    <property type="evidence" value="ECO:0007669"/>
    <property type="project" value="UniProtKB-UniRule"/>
</dbReference>
<feature type="binding site" evidence="1">
    <location>
        <position position="178"/>
    </location>
    <ligand>
        <name>ATP</name>
        <dbReference type="ChEBI" id="CHEBI:30616"/>
    </ligand>
</feature>
<organism evidence="3 4">
    <name type="scientific">Nocardioides immobilis</name>
    <dbReference type="NCBI Taxonomy" id="2049295"/>
    <lineage>
        <taxon>Bacteria</taxon>
        <taxon>Bacillati</taxon>
        <taxon>Actinomycetota</taxon>
        <taxon>Actinomycetes</taxon>
        <taxon>Propionibacteriales</taxon>
        <taxon>Nocardioidaceae</taxon>
        <taxon>Nocardioides</taxon>
    </lineage>
</organism>
<dbReference type="PROSITE" id="PS00107">
    <property type="entry name" value="PROTEIN_KINASE_ATP"/>
    <property type="match status" value="1"/>
</dbReference>
<keyword evidence="3" id="KW-0808">Transferase</keyword>
<keyword evidence="1" id="KW-0067">ATP-binding</keyword>
<dbReference type="PROSITE" id="PS50011">
    <property type="entry name" value="PROTEIN_KINASE_DOM"/>
    <property type="match status" value="1"/>
</dbReference>
<keyword evidence="1" id="KW-0547">Nucleotide-binding</keyword>
<dbReference type="GO" id="GO:0005737">
    <property type="term" value="C:cytoplasm"/>
    <property type="evidence" value="ECO:0007669"/>
    <property type="project" value="TreeGrafter"/>
</dbReference>
<dbReference type="InterPro" id="IPR045269">
    <property type="entry name" value="Atg1-like"/>
</dbReference>
<dbReference type="InterPro" id="IPR017441">
    <property type="entry name" value="Protein_kinase_ATP_BS"/>
</dbReference>
<protein>
    <submittedName>
        <fullName evidence="3">Protein kinase family protein</fullName>
    </submittedName>
</protein>
<dbReference type="Proteomes" id="UP000283644">
    <property type="component" value="Unassembled WGS sequence"/>
</dbReference>